<dbReference type="NCBIfam" id="TIGR02595">
    <property type="entry name" value="PEP_CTERM"/>
    <property type="match status" value="1"/>
</dbReference>
<evidence type="ECO:0000256" key="2">
    <source>
        <dbReference type="SAM" id="SignalP"/>
    </source>
</evidence>
<name>A0A840Y4N1_9PROT</name>
<keyword evidence="1" id="KW-1133">Transmembrane helix</keyword>
<accession>A0A840Y4N1</accession>
<organism evidence="4 5">
    <name type="scientific">Neoroseomonas alkaliterrae</name>
    <dbReference type="NCBI Taxonomy" id="1452450"/>
    <lineage>
        <taxon>Bacteria</taxon>
        <taxon>Pseudomonadati</taxon>
        <taxon>Pseudomonadota</taxon>
        <taxon>Alphaproteobacteria</taxon>
        <taxon>Acetobacterales</taxon>
        <taxon>Acetobacteraceae</taxon>
        <taxon>Neoroseomonas</taxon>
    </lineage>
</organism>
<evidence type="ECO:0000313" key="4">
    <source>
        <dbReference type="EMBL" id="MBB5689103.1"/>
    </source>
</evidence>
<evidence type="ECO:0000259" key="3">
    <source>
        <dbReference type="Pfam" id="PF07589"/>
    </source>
</evidence>
<reference evidence="4 5" key="1">
    <citation type="submission" date="2020-08" db="EMBL/GenBank/DDBJ databases">
        <title>Genomic Encyclopedia of Type Strains, Phase IV (KMG-IV): sequencing the most valuable type-strain genomes for metagenomic binning, comparative biology and taxonomic classification.</title>
        <authorList>
            <person name="Goeker M."/>
        </authorList>
    </citation>
    <scope>NUCLEOTIDE SEQUENCE [LARGE SCALE GENOMIC DNA]</scope>
    <source>
        <strain evidence="4 5">DSM 25895</strain>
    </source>
</reference>
<dbReference type="InterPro" id="IPR013424">
    <property type="entry name" value="Ice-binding_C"/>
</dbReference>
<keyword evidence="1" id="KW-0812">Transmembrane</keyword>
<protein>
    <recommendedName>
        <fullName evidence="3">Ice-binding protein C-terminal domain-containing protein</fullName>
    </recommendedName>
</protein>
<gene>
    <name evidence="4" type="ORF">FHS88_001228</name>
</gene>
<feature type="transmembrane region" description="Helical" evidence="1">
    <location>
        <begin position="216"/>
        <end position="235"/>
    </location>
</feature>
<keyword evidence="2" id="KW-0732">Signal</keyword>
<dbReference type="EMBL" id="JACIJE010000003">
    <property type="protein sequence ID" value="MBB5689103.1"/>
    <property type="molecule type" value="Genomic_DNA"/>
</dbReference>
<dbReference type="Pfam" id="PF07589">
    <property type="entry name" value="PEP-CTERM"/>
    <property type="match status" value="1"/>
</dbReference>
<evidence type="ECO:0000256" key="1">
    <source>
        <dbReference type="SAM" id="Phobius"/>
    </source>
</evidence>
<comment type="caution">
    <text evidence="4">The sequence shown here is derived from an EMBL/GenBank/DDBJ whole genome shotgun (WGS) entry which is preliminary data.</text>
</comment>
<dbReference type="AlphaFoldDB" id="A0A840Y4N1"/>
<feature type="chain" id="PRO_5032611207" description="Ice-binding protein C-terminal domain-containing protein" evidence="2">
    <location>
        <begin position="25"/>
        <end position="243"/>
    </location>
</feature>
<proteinExistence type="predicted"/>
<feature type="domain" description="Ice-binding protein C-terminal" evidence="3">
    <location>
        <begin position="215"/>
        <end position="237"/>
    </location>
</feature>
<feature type="signal peptide" evidence="2">
    <location>
        <begin position="1"/>
        <end position="24"/>
    </location>
</feature>
<keyword evidence="5" id="KW-1185">Reference proteome</keyword>
<dbReference type="RefSeq" id="WP_184482418.1">
    <property type="nucleotide sequence ID" value="NZ_JACIJE010000003.1"/>
</dbReference>
<dbReference type="Proteomes" id="UP000562254">
    <property type="component" value="Unassembled WGS sequence"/>
</dbReference>
<keyword evidence="1" id="KW-0472">Membrane</keyword>
<evidence type="ECO:0000313" key="5">
    <source>
        <dbReference type="Proteomes" id="UP000562254"/>
    </source>
</evidence>
<sequence>MTRFGKAVLAGVAAIGLGMSSAQAALSVSGSVGGAPTGTIRFNFDDLPLGTAGGASTAVNSTDQIIVNITTNGQAVQGSATGVYAAPFLSGGNGTGFGLGGSNQADGVNATTYLTSGSTGSVAAAQVELVLPFSATYFGILWGSVDSYNTLFFYDGATLVGSVTGSDVTASPNGNQGVNGTLYVNIESTLGFNRVVARSSSFAFEFDNVALSAAPIPAPASLALLGLGLLGLGAVRRGRRARA</sequence>